<keyword evidence="9" id="KW-0902">Two-component regulatory system</keyword>
<dbReference type="EMBL" id="LT629732">
    <property type="protein sequence ID" value="SDR71067.1"/>
    <property type="molecule type" value="Genomic_DNA"/>
</dbReference>
<evidence type="ECO:0000313" key="13">
    <source>
        <dbReference type="EMBL" id="SDR71067.1"/>
    </source>
</evidence>
<dbReference type="OrthoDB" id="3696881at2"/>
<keyword evidence="2" id="KW-0597">Phosphoprotein</keyword>
<evidence type="ECO:0000313" key="14">
    <source>
        <dbReference type="Proteomes" id="UP000198983"/>
    </source>
</evidence>
<evidence type="ECO:0000256" key="10">
    <source>
        <dbReference type="ARBA" id="ARBA00023136"/>
    </source>
</evidence>
<evidence type="ECO:0000256" key="1">
    <source>
        <dbReference type="ARBA" id="ARBA00004141"/>
    </source>
</evidence>
<dbReference type="Proteomes" id="UP000198983">
    <property type="component" value="Chromosome I"/>
</dbReference>
<dbReference type="Pfam" id="PF13493">
    <property type="entry name" value="DUF4118"/>
    <property type="match status" value="1"/>
</dbReference>
<keyword evidence="7" id="KW-0067">ATP-binding</keyword>
<feature type="transmembrane region" description="Helical" evidence="11">
    <location>
        <begin position="42"/>
        <end position="72"/>
    </location>
</feature>
<keyword evidence="6" id="KW-0418">Kinase</keyword>
<accession>A0A1H1L9G7</accession>
<dbReference type="STRING" id="117157.SAMN04489717_0199"/>
<evidence type="ECO:0000256" key="2">
    <source>
        <dbReference type="ARBA" id="ARBA00022553"/>
    </source>
</evidence>
<comment type="subcellular location">
    <subcellularLocation>
        <location evidence="1">Membrane</location>
        <topology evidence="1">Multi-pass membrane protein</topology>
    </subcellularLocation>
</comment>
<keyword evidence="3" id="KW-0808">Transferase</keyword>
<evidence type="ECO:0000256" key="9">
    <source>
        <dbReference type="ARBA" id="ARBA00023012"/>
    </source>
</evidence>
<evidence type="ECO:0000256" key="3">
    <source>
        <dbReference type="ARBA" id="ARBA00022679"/>
    </source>
</evidence>
<proteinExistence type="predicted"/>
<gene>
    <name evidence="13" type="ORF">SAMN04489717_0199</name>
</gene>
<keyword evidence="10 11" id="KW-0472">Membrane</keyword>
<sequence length="255" mass="26943">MRAESFLQTRRTWVGAVAAVLPLVVCAALAPFRESVANTDVALALVLLIVAAASTGVRWAGVVAAASSAVWFDFFLTRPYHQLTIANREDVETAVLLVTVGVAVSEIAHWGRRQQARASRQEGYLSGVVRTSAAVAAGRESPDSLTSHVAHQITDVLRIDDCRFDPSGGNGGDGMATMDGDGHVTRHGRPLDVDRYGLPTDAETSLVVRSGGVVHGRFLLVAATEVVHPTLEQRQVAATLASQLGAALSRPSTQS</sequence>
<evidence type="ECO:0000256" key="11">
    <source>
        <dbReference type="SAM" id="Phobius"/>
    </source>
</evidence>
<dbReference type="GO" id="GO:0016301">
    <property type="term" value="F:kinase activity"/>
    <property type="evidence" value="ECO:0007669"/>
    <property type="project" value="UniProtKB-KW"/>
</dbReference>
<dbReference type="InterPro" id="IPR025201">
    <property type="entry name" value="KdpD_TM"/>
</dbReference>
<keyword evidence="5" id="KW-0547">Nucleotide-binding</keyword>
<evidence type="ECO:0000256" key="5">
    <source>
        <dbReference type="ARBA" id="ARBA00022741"/>
    </source>
</evidence>
<feature type="transmembrane region" description="Helical" evidence="11">
    <location>
        <begin position="12"/>
        <end position="30"/>
    </location>
</feature>
<evidence type="ECO:0000256" key="7">
    <source>
        <dbReference type="ARBA" id="ARBA00022840"/>
    </source>
</evidence>
<dbReference type="GO" id="GO:0000160">
    <property type="term" value="P:phosphorelay signal transduction system"/>
    <property type="evidence" value="ECO:0007669"/>
    <property type="project" value="UniProtKB-KW"/>
</dbReference>
<evidence type="ECO:0000256" key="6">
    <source>
        <dbReference type="ARBA" id="ARBA00022777"/>
    </source>
</evidence>
<dbReference type="AlphaFoldDB" id="A0A1H1L9G7"/>
<dbReference type="RefSeq" id="WP_092649682.1">
    <property type="nucleotide sequence ID" value="NZ_LT629732.1"/>
</dbReference>
<keyword evidence="8 11" id="KW-1133">Transmembrane helix</keyword>
<feature type="domain" description="Sensor protein KdpD transmembrane" evidence="12">
    <location>
        <begin position="16"/>
        <end position="120"/>
    </location>
</feature>
<keyword evidence="14" id="KW-1185">Reference proteome</keyword>
<reference evidence="13 14" key="1">
    <citation type="submission" date="2016-10" db="EMBL/GenBank/DDBJ databases">
        <authorList>
            <person name="de Groot N.N."/>
        </authorList>
    </citation>
    <scope>NUCLEOTIDE SEQUENCE [LARGE SCALE GENOMIC DNA]</scope>
    <source>
        <strain evidence="13 14">DSM 22024</strain>
    </source>
</reference>
<dbReference type="InterPro" id="IPR038318">
    <property type="entry name" value="KdpD_sf"/>
</dbReference>
<evidence type="ECO:0000259" key="12">
    <source>
        <dbReference type="Pfam" id="PF13493"/>
    </source>
</evidence>
<evidence type="ECO:0000256" key="8">
    <source>
        <dbReference type="ARBA" id="ARBA00022989"/>
    </source>
</evidence>
<dbReference type="GO" id="GO:0005524">
    <property type="term" value="F:ATP binding"/>
    <property type="evidence" value="ECO:0007669"/>
    <property type="project" value="UniProtKB-KW"/>
</dbReference>
<dbReference type="GO" id="GO:0016020">
    <property type="term" value="C:membrane"/>
    <property type="evidence" value="ECO:0007669"/>
    <property type="project" value="UniProtKB-SubCell"/>
</dbReference>
<keyword evidence="4 11" id="KW-0812">Transmembrane</keyword>
<dbReference type="Gene3D" id="1.20.120.620">
    <property type="entry name" value="Backbone structure of the membrane domain of e. Coli histidine kinase receptor kdpd"/>
    <property type="match status" value="1"/>
</dbReference>
<name>A0A1H1L9G7_9ACTN</name>
<protein>
    <recommendedName>
        <fullName evidence="12">Sensor protein KdpD transmembrane domain-containing protein</fullName>
    </recommendedName>
</protein>
<organism evidence="13 14">
    <name type="scientific">Actinopolymorpha singaporensis</name>
    <dbReference type="NCBI Taxonomy" id="117157"/>
    <lineage>
        <taxon>Bacteria</taxon>
        <taxon>Bacillati</taxon>
        <taxon>Actinomycetota</taxon>
        <taxon>Actinomycetes</taxon>
        <taxon>Propionibacteriales</taxon>
        <taxon>Actinopolymorphaceae</taxon>
        <taxon>Actinopolymorpha</taxon>
    </lineage>
</organism>
<evidence type="ECO:0000256" key="4">
    <source>
        <dbReference type="ARBA" id="ARBA00022692"/>
    </source>
</evidence>